<dbReference type="Pfam" id="PF02926">
    <property type="entry name" value="THUMP"/>
    <property type="match status" value="1"/>
</dbReference>
<dbReference type="SMART" id="SM00981">
    <property type="entry name" value="THUMP"/>
    <property type="match status" value="1"/>
</dbReference>
<dbReference type="Pfam" id="PF22020">
    <property type="entry name" value="RlmL_1st"/>
    <property type="match status" value="1"/>
</dbReference>
<dbReference type="GO" id="GO:0008990">
    <property type="term" value="F:rRNA (guanine-N2-)-methyltransferase activity"/>
    <property type="evidence" value="ECO:0007669"/>
    <property type="project" value="TreeGrafter"/>
</dbReference>
<sequence length="396" mass="44951">MSVFNKAEKIIVTCPKHLATYLRREVLYMGFEIVDQGQTYIETHGTLTDCIKLNLNLRTGNNVLYELKSFRAMDADKLYDELIQMPWEAWLDEAGYVSVTCNVNNPFIDNTMFANMRVKDAIVDRLTQKRGRRPDSGPKRDKAVIHLHWQEDRASVYIDSSGETLSKHGYRKHPGLAPMQESLAAAVVMATGWNGSGHLINPMCGSGTLAIEAALFALNRSVGLFRDNFGFMHIKGFEEEAYVAERRKARELAKKLIPGKIIATDLNPKAVELARKNAITAGVEQYIEFDVCDFRDTEIPEGEGVIVFNPEYGERLGDYEELVEIYKAIGDFLKQKCKGYNGYIFTGSPNLAKKVGLKASRKIEFFNSKLECRLLEYELYDGTKRSEEDRPKRKTE</sequence>
<dbReference type="PANTHER" id="PTHR47313">
    <property type="entry name" value="RIBOSOMAL RNA LARGE SUBUNIT METHYLTRANSFERASE K/L"/>
    <property type="match status" value="1"/>
</dbReference>
<dbReference type="EMBL" id="PQVF01000001">
    <property type="protein sequence ID" value="POY39059.1"/>
    <property type="molecule type" value="Genomic_DNA"/>
</dbReference>
<name>A0A2S5A9V1_9SPHI</name>
<dbReference type="SUPFAM" id="SSF53335">
    <property type="entry name" value="S-adenosyl-L-methionine-dependent methyltransferases"/>
    <property type="match status" value="1"/>
</dbReference>
<dbReference type="InterPro" id="IPR029063">
    <property type="entry name" value="SAM-dependent_MTases_sf"/>
</dbReference>
<dbReference type="Gene3D" id="3.30.2130.30">
    <property type="match status" value="1"/>
</dbReference>
<gene>
    <name evidence="5" type="ORF">C3K47_00740</name>
</gene>
<dbReference type="GO" id="GO:0070043">
    <property type="term" value="F:rRNA (guanine-N7-)-methyltransferase activity"/>
    <property type="evidence" value="ECO:0007669"/>
    <property type="project" value="TreeGrafter"/>
</dbReference>
<dbReference type="InterPro" id="IPR004114">
    <property type="entry name" value="THUMP_dom"/>
</dbReference>
<evidence type="ECO:0000256" key="2">
    <source>
        <dbReference type="ARBA" id="ARBA00022679"/>
    </source>
</evidence>
<keyword evidence="1 5" id="KW-0489">Methyltransferase</keyword>
<keyword evidence="3" id="KW-0694">RNA-binding</keyword>
<proteinExistence type="predicted"/>
<keyword evidence="2 5" id="KW-0808">Transferase</keyword>
<comment type="caution">
    <text evidence="5">The sequence shown here is derived from an EMBL/GenBank/DDBJ whole genome shotgun (WGS) entry which is preliminary data.</text>
</comment>
<dbReference type="InterPro" id="IPR054170">
    <property type="entry name" value="RlmL_1st"/>
</dbReference>
<evidence type="ECO:0000256" key="3">
    <source>
        <dbReference type="PROSITE-ProRule" id="PRU00529"/>
    </source>
</evidence>
<protein>
    <submittedName>
        <fullName evidence="5">RNA methyltransferase</fullName>
    </submittedName>
</protein>
<dbReference type="InterPro" id="IPR000241">
    <property type="entry name" value="RlmKL-like_Mtase"/>
</dbReference>
<evidence type="ECO:0000313" key="5">
    <source>
        <dbReference type="EMBL" id="POY39059.1"/>
    </source>
</evidence>
<feature type="domain" description="THUMP" evidence="4">
    <location>
        <begin position="49"/>
        <end position="160"/>
    </location>
</feature>
<dbReference type="PANTHER" id="PTHR47313:SF1">
    <property type="entry name" value="RIBOSOMAL RNA LARGE SUBUNIT METHYLTRANSFERASE K_L"/>
    <property type="match status" value="1"/>
</dbReference>
<dbReference type="AlphaFoldDB" id="A0A2S5A9V1"/>
<dbReference type="RefSeq" id="WP_103787162.1">
    <property type="nucleotide sequence ID" value="NZ_PQVF01000001.1"/>
</dbReference>
<dbReference type="CDD" id="cd11715">
    <property type="entry name" value="THUMP_AdoMetMT"/>
    <property type="match status" value="1"/>
</dbReference>
<dbReference type="CDD" id="cd02440">
    <property type="entry name" value="AdoMet_MTases"/>
    <property type="match status" value="1"/>
</dbReference>
<evidence type="ECO:0000256" key="1">
    <source>
        <dbReference type="ARBA" id="ARBA00022603"/>
    </source>
</evidence>
<dbReference type="Gene3D" id="3.40.50.150">
    <property type="entry name" value="Vaccinia Virus protein VP39"/>
    <property type="match status" value="1"/>
</dbReference>
<dbReference type="GO" id="GO:0003723">
    <property type="term" value="F:RNA binding"/>
    <property type="evidence" value="ECO:0007669"/>
    <property type="project" value="UniProtKB-UniRule"/>
</dbReference>
<reference evidence="5 6" key="1">
    <citation type="submission" date="2018-01" db="EMBL/GenBank/DDBJ databases">
        <authorList>
            <person name="Gaut B.S."/>
            <person name="Morton B.R."/>
            <person name="Clegg M.T."/>
            <person name="Duvall M.R."/>
        </authorList>
    </citation>
    <scope>NUCLEOTIDE SEQUENCE [LARGE SCALE GENOMIC DNA]</scope>
    <source>
        <strain evidence="5 6">HR-AV</strain>
    </source>
</reference>
<keyword evidence="6" id="KW-1185">Reference proteome</keyword>
<dbReference type="OrthoDB" id="9809404at2"/>
<evidence type="ECO:0000313" key="6">
    <source>
        <dbReference type="Proteomes" id="UP000236893"/>
    </source>
</evidence>
<dbReference type="PROSITE" id="PS51165">
    <property type="entry name" value="THUMP"/>
    <property type="match status" value="1"/>
</dbReference>
<dbReference type="Pfam" id="PF01170">
    <property type="entry name" value="UPF0020"/>
    <property type="match status" value="1"/>
</dbReference>
<organism evidence="5 6">
    <name type="scientific">Solitalea longa</name>
    <dbReference type="NCBI Taxonomy" id="2079460"/>
    <lineage>
        <taxon>Bacteria</taxon>
        <taxon>Pseudomonadati</taxon>
        <taxon>Bacteroidota</taxon>
        <taxon>Sphingobacteriia</taxon>
        <taxon>Sphingobacteriales</taxon>
        <taxon>Sphingobacteriaceae</taxon>
        <taxon>Solitalea</taxon>
    </lineage>
</organism>
<evidence type="ECO:0000259" key="4">
    <source>
        <dbReference type="PROSITE" id="PS51165"/>
    </source>
</evidence>
<dbReference type="Proteomes" id="UP000236893">
    <property type="component" value="Unassembled WGS sequence"/>
</dbReference>
<accession>A0A2S5A9V1</accession>